<dbReference type="PRINTS" id="PR01727">
    <property type="entry name" value="DNABINDINGHU"/>
</dbReference>
<keyword evidence="4" id="KW-0805">Transcription regulation</keyword>
<evidence type="ECO:0000313" key="10">
    <source>
        <dbReference type="EMBL" id="HIW78388.1"/>
    </source>
</evidence>
<evidence type="ECO:0000256" key="2">
    <source>
        <dbReference type="ARBA" id="ARBA00018329"/>
    </source>
</evidence>
<dbReference type="GO" id="GO:0006355">
    <property type="term" value="P:regulation of DNA-templated transcription"/>
    <property type="evidence" value="ECO:0007669"/>
    <property type="project" value="InterPro"/>
</dbReference>
<evidence type="ECO:0000256" key="1">
    <source>
        <dbReference type="ARBA" id="ARBA00010529"/>
    </source>
</evidence>
<keyword evidence="8" id="KW-0233">DNA recombination</keyword>
<reference evidence="10" key="1">
    <citation type="journal article" date="2021" name="PeerJ">
        <title>Extensive microbial diversity within the chicken gut microbiome revealed by metagenomics and culture.</title>
        <authorList>
            <person name="Gilroy R."/>
            <person name="Ravi A."/>
            <person name="Getino M."/>
            <person name="Pursley I."/>
            <person name="Horton D.L."/>
            <person name="Alikhan N.F."/>
            <person name="Baker D."/>
            <person name="Gharbi K."/>
            <person name="Hall N."/>
            <person name="Watson M."/>
            <person name="Adriaenssens E.M."/>
            <person name="Foster-Nyarko E."/>
            <person name="Jarju S."/>
            <person name="Secka A."/>
            <person name="Antonio M."/>
            <person name="Oren A."/>
            <person name="Chaudhuri R.R."/>
            <person name="La Ragione R."/>
            <person name="Hildebrand F."/>
            <person name="Pallen M.J."/>
        </authorList>
    </citation>
    <scope>NUCLEOTIDE SEQUENCE</scope>
    <source>
        <strain evidence="10">ChiSxjej5B17-1746</strain>
    </source>
</reference>
<dbReference type="GO" id="GO:0003677">
    <property type="term" value="F:DNA binding"/>
    <property type="evidence" value="ECO:0007669"/>
    <property type="project" value="UniProtKB-KW"/>
</dbReference>
<dbReference type="Pfam" id="PF00216">
    <property type="entry name" value="Bac_DNA_binding"/>
    <property type="match status" value="1"/>
</dbReference>
<dbReference type="InterPro" id="IPR000119">
    <property type="entry name" value="Hist_DNA-bd"/>
</dbReference>
<sequence length="97" mass="10930">MSKTVTKADIAKTICAQSDMKQQHAKKVLDAMLGIMKKALKEEKEMLLSGFGKFEAFTKKNRKGRNPQTGEEIVLESHDVLAFRISRKFKAAMNAEQ</sequence>
<dbReference type="PANTHER" id="PTHR33175">
    <property type="entry name" value="DNA-BINDING PROTEIN HU"/>
    <property type="match status" value="1"/>
</dbReference>
<evidence type="ECO:0000313" key="11">
    <source>
        <dbReference type="Proteomes" id="UP000824264"/>
    </source>
</evidence>
<dbReference type="PROSITE" id="PS00045">
    <property type="entry name" value="HISTONE_LIKE"/>
    <property type="match status" value="1"/>
</dbReference>
<dbReference type="InterPro" id="IPR020816">
    <property type="entry name" value="Histone-like_DNA-bd_CS"/>
</dbReference>
<dbReference type="PANTHER" id="PTHR33175:SF3">
    <property type="entry name" value="DNA-BINDING PROTEIN HU-BETA"/>
    <property type="match status" value="1"/>
</dbReference>
<name>A0A9D1U8R9_9BACT</name>
<comment type="caution">
    <text evidence="10">The sequence shown here is derived from an EMBL/GenBank/DDBJ whole genome shotgun (WGS) entry which is preliminary data.</text>
</comment>
<dbReference type="GO" id="GO:0030527">
    <property type="term" value="F:structural constituent of chromatin"/>
    <property type="evidence" value="ECO:0007669"/>
    <property type="project" value="InterPro"/>
</dbReference>
<evidence type="ECO:0000256" key="8">
    <source>
        <dbReference type="ARBA" id="ARBA00023172"/>
    </source>
</evidence>
<dbReference type="InterPro" id="IPR010992">
    <property type="entry name" value="IHF-like_DNA-bd_dom_sf"/>
</dbReference>
<evidence type="ECO:0000256" key="7">
    <source>
        <dbReference type="ARBA" id="ARBA00023163"/>
    </source>
</evidence>
<evidence type="ECO:0000256" key="4">
    <source>
        <dbReference type="ARBA" id="ARBA00023015"/>
    </source>
</evidence>
<proteinExistence type="inferred from homology"/>
<dbReference type="EMBL" id="DXGI01000160">
    <property type="protein sequence ID" value="HIW78388.1"/>
    <property type="molecule type" value="Genomic_DNA"/>
</dbReference>
<reference evidence="10" key="2">
    <citation type="submission" date="2021-04" db="EMBL/GenBank/DDBJ databases">
        <authorList>
            <person name="Gilroy R."/>
        </authorList>
    </citation>
    <scope>NUCLEOTIDE SEQUENCE</scope>
    <source>
        <strain evidence="10">ChiSxjej5B17-1746</strain>
    </source>
</reference>
<dbReference type="GO" id="GO:0030261">
    <property type="term" value="P:chromosome condensation"/>
    <property type="evidence" value="ECO:0007669"/>
    <property type="project" value="UniProtKB-KW"/>
</dbReference>
<organism evidence="10 11">
    <name type="scientific">Candidatus Bilophila faecipullorum</name>
    <dbReference type="NCBI Taxonomy" id="2838482"/>
    <lineage>
        <taxon>Bacteria</taxon>
        <taxon>Pseudomonadati</taxon>
        <taxon>Thermodesulfobacteriota</taxon>
        <taxon>Desulfovibrionia</taxon>
        <taxon>Desulfovibrionales</taxon>
        <taxon>Desulfovibrionaceae</taxon>
        <taxon>Bilophila</taxon>
    </lineage>
</organism>
<dbReference type="GO" id="GO:0006310">
    <property type="term" value="P:DNA recombination"/>
    <property type="evidence" value="ECO:0007669"/>
    <property type="project" value="UniProtKB-KW"/>
</dbReference>
<dbReference type="SMART" id="SM00411">
    <property type="entry name" value="BHL"/>
    <property type="match status" value="1"/>
</dbReference>
<dbReference type="CDD" id="cd13835">
    <property type="entry name" value="IHF_A"/>
    <property type="match status" value="1"/>
</dbReference>
<dbReference type="InterPro" id="IPR005684">
    <property type="entry name" value="IHF_alpha"/>
</dbReference>
<dbReference type="Gene3D" id="4.10.520.10">
    <property type="entry name" value="IHF-like DNA-binding proteins"/>
    <property type="match status" value="1"/>
</dbReference>
<evidence type="ECO:0000256" key="5">
    <source>
        <dbReference type="ARBA" id="ARBA00023067"/>
    </source>
</evidence>
<keyword evidence="5" id="KW-0226">DNA condensation</keyword>
<accession>A0A9D1U8R9</accession>
<dbReference type="SUPFAM" id="SSF47729">
    <property type="entry name" value="IHF-like DNA-binding proteins"/>
    <property type="match status" value="1"/>
</dbReference>
<dbReference type="GO" id="GO:0009893">
    <property type="term" value="P:positive regulation of metabolic process"/>
    <property type="evidence" value="ECO:0007669"/>
    <property type="project" value="UniProtKB-ARBA"/>
</dbReference>
<protein>
    <recommendedName>
        <fullName evidence="2">Integration host factor subunit alpha</fullName>
    </recommendedName>
</protein>
<dbReference type="GO" id="GO:0006417">
    <property type="term" value="P:regulation of translation"/>
    <property type="evidence" value="ECO:0007669"/>
    <property type="project" value="UniProtKB-KW"/>
</dbReference>
<evidence type="ECO:0000256" key="3">
    <source>
        <dbReference type="ARBA" id="ARBA00022845"/>
    </source>
</evidence>
<evidence type="ECO:0000256" key="9">
    <source>
        <dbReference type="RuleBase" id="RU003939"/>
    </source>
</evidence>
<keyword evidence="6" id="KW-0238">DNA-binding</keyword>
<evidence type="ECO:0000256" key="6">
    <source>
        <dbReference type="ARBA" id="ARBA00023125"/>
    </source>
</evidence>
<dbReference type="Proteomes" id="UP000824264">
    <property type="component" value="Unassembled WGS sequence"/>
</dbReference>
<keyword evidence="7" id="KW-0804">Transcription</keyword>
<comment type="similarity">
    <text evidence="1 9">Belongs to the bacterial histone-like protein family.</text>
</comment>
<keyword evidence="3" id="KW-0810">Translation regulation</keyword>
<gene>
    <name evidence="10" type="ORF">H9874_04490</name>
</gene>
<dbReference type="AlphaFoldDB" id="A0A9D1U8R9"/>